<protein>
    <submittedName>
        <fullName evidence="1 2">Uncharacterized protein</fullName>
    </submittedName>
</protein>
<keyword evidence="3" id="KW-1185">Reference proteome</keyword>
<dbReference type="EnsemblProtists" id="EKX46937">
    <property type="protein sequence ID" value="EKX46937"/>
    <property type="gene ID" value="GUITHDRAFT_107288"/>
</dbReference>
<dbReference type="GeneID" id="17303586"/>
<organism evidence="1">
    <name type="scientific">Guillardia theta (strain CCMP2712)</name>
    <name type="common">Cryptophyte</name>
    <dbReference type="NCBI Taxonomy" id="905079"/>
    <lineage>
        <taxon>Eukaryota</taxon>
        <taxon>Cryptophyceae</taxon>
        <taxon>Pyrenomonadales</taxon>
        <taxon>Geminigeraceae</taxon>
        <taxon>Guillardia</taxon>
    </lineage>
</organism>
<reference evidence="2" key="3">
    <citation type="submission" date="2016-03" db="UniProtKB">
        <authorList>
            <consortium name="EnsemblProtists"/>
        </authorList>
    </citation>
    <scope>IDENTIFICATION</scope>
</reference>
<dbReference type="KEGG" id="gtt:GUITHDRAFT_107288"/>
<evidence type="ECO:0000313" key="1">
    <source>
        <dbReference type="EMBL" id="EKX46937.1"/>
    </source>
</evidence>
<dbReference type="PaxDb" id="55529-EKX46937"/>
<reference evidence="3" key="2">
    <citation type="submission" date="2012-11" db="EMBL/GenBank/DDBJ databases">
        <authorList>
            <person name="Kuo A."/>
            <person name="Curtis B.A."/>
            <person name="Tanifuji G."/>
            <person name="Burki F."/>
            <person name="Gruber A."/>
            <person name="Irimia M."/>
            <person name="Maruyama S."/>
            <person name="Arias M.C."/>
            <person name="Ball S.G."/>
            <person name="Gile G.H."/>
            <person name="Hirakawa Y."/>
            <person name="Hopkins J.F."/>
            <person name="Rensing S.A."/>
            <person name="Schmutz J."/>
            <person name="Symeonidi A."/>
            <person name="Elias M."/>
            <person name="Eveleigh R.J."/>
            <person name="Herman E.K."/>
            <person name="Klute M.J."/>
            <person name="Nakayama T."/>
            <person name="Obornik M."/>
            <person name="Reyes-Prieto A."/>
            <person name="Armbrust E.V."/>
            <person name="Aves S.J."/>
            <person name="Beiko R.G."/>
            <person name="Coutinho P."/>
            <person name="Dacks J.B."/>
            <person name="Durnford D.G."/>
            <person name="Fast N.M."/>
            <person name="Green B.R."/>
            <person name="Grisdale C."/>
            <person name="Hempe F."/>
            <person name="Henrissat B."/>
            <person name="Hoppner M.P."/>
            <person name="Ishida K.-I."/>
            <person name="Kim E."/>
            <person name="Koreny L."/>
            <person name="Kroth P.G."/>
            <person name="Liu Y."/>
            <person name="Malik S.-B."/>
            <person name="Maier U.G."/>
            <person name="McRose D."/>
            <person name="Mock T."/>
            <person name="Neilson J.A."/>
            <person name="Onodera N.T."/>
            <person name="Poole A.M."/>
            <person name="Pritham E.J."/>
            <person name="Richards T.A."/>
            <person name="Rocap G."/>
            <person name="Roy S.W."/>
            <person name="Sarai C."/>
            <person name="Schaack S."/>
            <person name="Shirato S."/>
            <person name="Slamovits C.H."/>
            <person name="Spencer D.F."/>
            <person name="Suzuki S."/>
            <person name="Worden A.Z."/>
            <person name="Zauner S."/>
            <person name="Barry K."/>
            <person name="Bell C."/>
            <person name="Bharti A.K."/>
            <person name="Crow J.A."/>
            <person name="Grimwood J."/>
            <person name="Kramer R."/>
            <person name="Lindquist E."/>
            <person name="Lucas S."/>
            <person name="Salamov A."/>
            <person name="McFadden G.I."/>
            <person name="Lane C.E."/>
            <person name="Keeling P.J."/>
            <person name="Gray M.W."/>
            <person name="Grigoriev I.V."/>
            <person name="Archibald J.M."/>
        </authorList>
    </citation>
    <scope>NUCLEOTIDE SEQUENCE</scope>
    <source>
        <strain evidence="3">CCMP2712</strain>
    </source>
</reference>
<accession>L1JF59</accession>
<evidence type="ECO:0000313" key="2">
    <source>
        <dbReference type="EnsemblProtists" id="EKX46937"/>
    </source>
</evidence>
<dbReference type="RefSeq" id="XP_005833917.1">
    <property type="nucleotide sequence ID" value="XM_005833860.1"/>
</dbReference>
<proteinExistence type="predicted"/>
<evidence type="ECO:0000313" key="3">
    <source>
        <dbReference type="Proteomes" id="UP000011087"/>
    </source>
</evidence>
<dbReference type="HOGENOM" id="CLU_2693013_0_0_1"/>
<dbReference type="EMBL" id="JH992992">
    <property type="protein sequence ID" value="EKX46937.1"/>
    <property type="molecule type" value="Genomic_DNA"/>
</dbReference>
<dbReference type="AlphaFoldDB" id="L1JF59"/>
<reference evidence="1 3" key="1">
    <citation type="journal article" date="2012" name="Nature">
        <title>Algal genomes reveal evolutionary mosaicism and the fate of nucleomorphs.</title>
        <authorList>
            <consortium name="DOE Joint Genome Institute"/>
            <person name="Curtis B.A."/>
            <person name="Tanifuji G."/>
            <person name="Burki F."/>
            <person name="Gruber A."/>
            <person name="Irimia M."/>
            <person name="Maruyama S."/>
            <person name="Arias M.C."/>
            <person name="Ball S.G."/>
            <person name="Gile G.H."/>
            <person name="Hirakawa Y."/>
            <person name="Hopkins J.F."/>
            <person name="Kuo A."/>
            <person name="Rensing S.A."/>
            <person name="Schmutz J."/>
            <person name="Symeonidi A."/>
            <person name="Elias M."/>
            <person name="Eveleigh R.J."/>
            <person name="Herman E.K."/>
            <person name="Klute M.J."/>
            <person name="Nakayama T."/>
            <person name="Obornik M."/>
            <person name="Reyes-Prieto A."/>
            <person name="Armbrust E.V."/>
            <person name="Aves S.J."/>
            <person name="Beiko R.G."/>
            <person name="Coutinho P."/>
            <person name="Dacks J.B."/>
            <person name="Durnford D.G."/>
            <person name="Fast N.M."/>
            <person name="Green B.R."/>
            <person name="Grisdale C.J."/>
            <person name="Hempel F."/>
            <person name="Henrissat B."/>
            <person name="Hoppner M.P."/>
            <person name="Ishida K."/>
            <person name="Kim E."/>
            <person name="Koreny L."/>
            <person name="Kroth P.G."/>
            <person name="Liu Y."/>
            <person name="Malik S.B."/>
            <person name="Maier U.G."/>
            <person name="McRose D."/>
            <person name="Mock T."/>
            <person name="Neilson J.A."/>
            <person name="Onodera N.T."/>
            <person name="Poole A.M."/>
            <person name="Pritham E.J."/>
            <person name="Richards T.A."/>
            <person name="Rocap G."/>
            <person name="Roy S.W."/>
            <person name="Sarai C."/>
            <person name="Schaack S."/>
            <person name="Shirato S."/>
            <person name="Slamovits C.H."/>
            <person name="Spencer D.F."/>
            <person name="Suzuki S."/>
            <person name="Worden A.Z."/>
            <person name="Zauner S."/>
            <person name="Barry K."/>
            <person name="Bell C."/>
            <person name="Bharti A.K."/>
            <person name="Crow J.A."/>
            <person name="Grimwood J."/>
            <person name="Kramer R."/>
            <person name="Lindquist E."/>
            <person name="Lucas S."/>
            <person name="Salamov A."/>
            <person name="McFadden G.I."/>
            <person name="Lane C.E."/>
            <person name="Keeling P.J."/>
            <person name="Gray M.W."/>
            <person name="Grigoriev I.V."/>
            <person name="Archibald J.M."/>
        </authorList>
    </citation>
    <scope>NUCLEOTIDE SEQUENCE</scope>
    <source>
        <strain evidence="1 3">CCMP2712</strain>
    </source>
</reference>
<gene>
    <name evidence="1" type="ORF">GUITHDRAFT_107288</name>
</gene>
<sequence>MKVVKGKESFVMPSNSIMDKYDEDHPESCKEFRHCGSRASFRSFPTQHFQPAPSLAKAKQEKPHFVGHYMRALW</sequence>
<dbReference type="Proteomes" id="UP000011087">
    <property type="component" value="Unassembled WGS sequence"/>
</dbReference>
<name>L1JF59_GUITC</name>